<feature type="transmembrane region" description="Helical" evidence="2">
    <location>
        <begin position="33"/>
        <end position="49"/>
    </location>
</feature>
<feature type="region of interest" description="Disordered" evidence="1">
    <location>
        <begin position="80"/>
        <end position="106"/>
    </location>
</feature>
<dbReference type="OrthoDB" id="10633915at2759"/>
<proteinExistence type="predicted"/>
<accession>A0A2G9IBG6</accession>
<dbReference type="AlphaFoldDB" id="A0A2G9IBG6"/>
<reference evidence="5" key="1">
    <citation type="journal article" date="2018" name="Gigascience">
        <title>Genome assembly of the Pink Ipe (Handroanthus impetiginosus, Bignoniaceae), a highly valued, ecologically keystone Neotropical timber forest tree.</title>
        <authorList>
            <person name="Silva-Junior O.B."/>
            <person name="Grattapaglia D."/>
            <person name="Novaes E."/>
            <person name="Collevatti R.G."/>
        </authorList>
    </citation>
    <scope>NUCLEOTIDE SEQUENCE [LARGE SCALE GENOMIC DNA]</scope>
    <source>
        <strain evidence="5">cv. UFG-1</strain>
    </source>
</reference>
<keyword evidence="2" id="KW-1133">Transmembrane helix</keyword>
<evidence type="ECO:0000313" key="5">
    <source>
        <dbReference type="Proteomes" id="UP000231279"/>
    </source>
</evidence>
<evidence type="ECO:0000256" key="2">
    <source>
        <dbReference type="SAM" id="Phobius"/>
    </source>
</evidence>
<sequence>MIKFGWELIVLLFFIISICVSLRSNSNGILCSPIFVFSVSNIIISVILFKRDRKSAEDFDGIMAFFGFVYENNEEQEILEGSNDEMTSNMDDDDDSDDDEDAYFYDSDGYISDDEKEELYDEKLESRIEEFIAKVINGWKEESLMENYSQ</sequence>
<feature type="signal peptide" evidence="3">
    <location>
        <begin position="1"/>
        <end position="21"/>
    </location>
</feature>
<evidence type="ECO:0000313" key="4">
    <source>
        <dbReference type="EMBL" id="PIN27083.1"/>
    </source>
</evidence>
<keyword evidence="2" id="KW-0472">Membrane</keyword>
<dbReference type="Proteomes" id="UP000231279">
    <property type="component" value="Unassembled WGS sequence"/>
</dbReference>
<dbReference type="EMBL" id="NKXS01000013">
    <property type="protein sequence ID" value="PIN27083.1"/>
    <property type="molecule type" value="Genomic_DNA"/>
</dbReference>
<feature type="chain" id="PRO_5013580670" evidence="3">
    <location>
        <begin position="22"/>
        <end position="150"/>
    </location>
</feature>
<organism evidence="4 5">
    <name type="scientific">Handroanthus impetiginosus</name>
    <dbReference type="NCBI Taxonomy" id="429701"/>
    <lineage>
        <taxon>Eukaryota</taxon>
        <taxon>Viridiplantae</taxon>
        <taxon>Streptophyta</taxon>
        <taxon>Embryophyta</taxon>
        <taxon>Tracheophyta</taxon>
        <taxon>Spermatophyta</taxon>
        <taxon>Magnoliopsida</taxon>
        <taxon>eudicotyledons</taxon>
        <taxon>Gunneridae</taxon>
        <taxon>Pentapetalae</taxon>
        <taxon>asterids</taxon>
        <taxon>lamiids</taxon>
        <taxon>Lamiales</taxon>
        <taxon>Bignoniaceae</taxon>
        <taxon>Crescentiina</taxon>
        <taxon>Tabebuia alliance</taxon>
        <taxon>Handroanthus</taxon>
    </lineage>
</organism>
<name>A0A2G9IBG6_9LAMI</name>
<evidence type="ECO:0000256" key="1">
    <source>
        <dbReference type="SAM" id="MobiDB-lite"/>
    </source>
</evidence>
<dbReference type="PANTHER" id="PTHR36595">
    <property type="entry name" value="TRANSMEMBRANE PROTEIN"/>
    <property type="match status" value="1"/>
</dbReference>
<dbReference type="PANTHER" id="PTHR36595:SF3">
    <property type="entry name" value="TRANSMEMBRANE PROTEIN"/>
    <property type="match status" value="1"/>
</dbReference>
<keyword evidence="3" id="KW-0732">Signal</keyword>
<keyword evidence="2" id="KW-0812">Transmembrane</keyword>
<comment type="caution">
    <text evidence="4">The sequence shown here is derived from an EMBL/GenBank/DDBJ whole genome shotgun (WGS) entry which is preliminary data.</text>
</comment>
<feature type="compositionally biased region" description="Acidic residues" evidence="1">
    <location>
        <begin position="90"/>
        <end position="103"/>
    </location>
</feature>
<keyword evidence="5" id="KW-1185">Reference proteome</keyword>
<evidence type="ECO:0000256" key="3">
    <source>
        <dbReference type="SAM" id="SignalP"/>
    </source>
</evidence>
<gene>
    <name evidence="4" type="ORF">CDL12_00141</name>
</gene>
<protein>
    <submittedName>
        <fullName evidence="4">Uncharacterized protein</fullName>
    </submittedName>
</protein>